<evidence type="ECO:0000313" key="6">
    <source>
        <dbReference type="Proteomes" id="UP001208689"/>
    </source>
</evidence>
<dbReference type="GO" id="GO:0003864">
    <property type="term" value="F:3-methyl-2-oxobutanoate hydroxymethyltransferase activity"/>
    <property type="evidence" value="ECO:0007669"/>
    <property type="project" value="UniProtKB-EC"/>
</dbReference>
<comment type="function">
    <text evidence="3">Catalyzes the reversible reaction in which hydroxymethyl group from 5,10-methylenetetrahydrofolate is transferred onto alpha-ketoisovalerate to form ketopantoate.</text>
</comment>
<dbReference type="CDD" id="cd06557">
    <property type="entry name" value="KPHMT-like"/>
    <property type="match status" value="1"/>
</dbReference>
<feature type="active site" description="Proton acceptor" evidence="3">
    <location>
        <position position="182"/>
    </location>
</feature>
<dbReference type="HAMAP" id="MF_00156">
    <property type="entry name" value="PanB"/>
    <property type="match status" value="1"/>
</dbReference>
<keyword evidence="3" id="KW-0173">Coenzyme A biosynthesis</keyword>
<sequence>MKKISTLDFLSMKENNEKITMLTAYDYSMARAFDSAGIDALLVGDSMGMVIYGEDSTLHVTMEDVIRHTQAVSRAAKRTMVIADMPFMSFALPEDAVRNAGRFIKEGRADAVKLEGGRERAKSIKMMTECGIAVMGHIGLTPQYMHQLGGFKLQGKNAMAAERLVEDALILEEAGVFAIVLEMVPWQVAQEISKHINIPTIGIGAGVGCDGQVLVAQDMLGFSETKPFRFVKQYAKIWDILVNSTSQYIADVKSTQFPTQNHSFSIEADEYQMFKTSLANNPKVIRHSKTKSQHHSKTQEKDLGKIYGN</sequence>
<dbReference type="Gene3D" id="3.20.20.60">
    <property type="entry name" value="Phosphoenolpyruvate-binding domains"/>
    <property type="match status" value="1"/>
</dbReference>
<dbReference type="NCBIfam" id="TIGR00222">
    <property type="entry name" value="panB"/>
    <property type="match status" value="1"/>
</dbReference>
<keyword evidence="6" id="KW-1185">Reference proteome</keyword>
<reference evidence="5" key="1">
    <citation type="submission" date="2022-09" db="EMBL/GenBank/DDBJ databases">
        <title>Actin cytoskeleton and complex cell architecture in an #Asgard archaeon.</title>
        <authorList>
            <person name="Ponce Toledo R.I."/>
            <person name="Schleper C."/>
            <person name="Rodrigues Oliveira T."/>
            <person name="Wollweber F."/>
            <person name="Xu J."/>
            <person name="Rittmann S."/>
            <person name="Klingl A."/>
            <person name="Pilhofer M."/>
        </authorList>
    </citation>
    <scope>NUCLEOTIDE SEQUENCE</scope>
    <source>
        <strain evidence="5">B-35</strain>
    </source>
</reference>
<organism evidence="5 6">
    <name type="scientific">Candidatus Lokiarchaeum ossiferum</name>
    <dbReference type="NCBI Taxonomy" id="2951803"/>
    <lineage>
        <taxon>Archaea</taxon>
        <taxon>Promethearchaeati</taxon>
        <taxon>Promethearchaeota</taxon>
        <taxon>Promethearchaeia</taxon>
        <taxon>Promethearchaeales</taxon>
        <taxon>Promethearchaeaceae</taxon>
        <taxon>Candidatus Lokiarchaeum</taxon>
    </lineage>
</organism>
<feature type="binding site" evidence="3">
    <location>
        <position position="115"/>
    </location>
    <ligand>
        <name>Mg(2+)</name>
        <dbReference type="ChEBI" id="CHEBI:18420"/>
    </ligand>
</feature>
<feature type="region of interest" description="Disordered" evidence="4">
    <location>
        <begin position="286"/>
        <end position="309"/>
    </location>
</feature>
<accession>A0ABY6HUV1</accession>
<keyword evidence="3" id="KW-0460">Magnesium</keyword>
<protein>
    <recommendedName>
        <fullName evidence="3">3-methyl-2-oxobutanoate hydroxymethyltransferase</fullName>
        <ecNumber evidence="3">2.1.2.11</ecNumber>
    </recommendedName>
    <alternativeName>
        <fullName evidence="3">Ketopantoate hydroxymethyltransferase</fullName>
        <shortName evidence="3">KPHMT</shortName>
    </alternativeName>
</protein>
<comment type="cofactor">
    <cofactor evidence="3">
        <name>Mg(2+)</name>
        <dbReference type="ChEBI" id="CHEBI:18420"/>
    </cofactor>
    <text evidence="3">Binds 1 Mg(2+) ion per subunit.</text>
</comment>
<comment type="catalytic activity">
    <reaction evidence="3">
        <text>(6R)-5,10-methylene-5,6,7,8-tetrahydrofolate + 3-methyl-2-oxobutanoate + H2O = 2-dehydropantoate + (6S)-5,6,7,8-tetrahydrofolate</text>
        <dbReference type="Rhea" id="RHEA:11824"/>
        <dbReference type="ChEBI" id="CHEBI:11561"/>
        <dbReference type="ChEBI" id="CHEBI:11851"/>
        <dbReference type="ChEBI" id="CHEBI:15377"/>
        <dbReference type="ChEBI" id="CHEBI:15636"/>
        <dbReference type="ChEBI" id="CHEBI:57453"/>
        <dbReference type="EC" id="2.1.2.11"/>
    </reaction>
</comment>
<dbReference type="PANTHER" id="PTHR20881">
    <property type="entry name" value="3-METHYL-2-OXOBUTANOATE HYDROXYMETHYLTRANSFERASE"/>
    <property type="match status" value="1"/>
</dbReference>
<dbReference type="PANTHER" id="PTHR20881:SF0">
    <property type="entry name" value="3-METHYL-2-OXOBUTANOATE HYDROXYMETHYLTRANSFERASE"/>
    <property type="match status" value="1"/>
</dbReference>
<feature type="binding site" evidence="3">
    <location>
        <position position="45"/>
    </location>
    <ligand>
        <name>Mg(2+)</name>
        <dbReference type="ChEBI" id="CHEBI:18420"/>
    </ligand>
</feature>
<evidence type="ECO:0000256" key="4">
    <source>
        <dbReference type="SAM" id="MobiDB-lite"/>
    </source>
</evidence>
<name>A0ABY6HUV1_9ARCH</name>
<dbReference type="Pfam" id="PF02548">
    <property type="entry name" value="Pantoate_transf"/>
    <property type="match status" value="1"/>
</dbReference>
<evidence type="ECO:0000256" key="2">
    <source>
        <dbReference type="ARBA" id="ARBA00022679"/>
    </source>
</evidence>
<comment type="pathway">
    <text evidence="3">Cofactor biosynthesis; coenzyme A biosynthesis.</text>
</comment>
<dbReference type="Proteomes" id="UP001208689">
    <property type="component" value="Chromosome"/>
</dbReference>
<evidence type="ECO:0000256" key="1">
    <source>
        <dbReference type="ARBA" id="ARBA00008676"/>
    </source>
</evidence>
<dbReference type="NCBIfam" id="NF001452">
    <property type="entry name" value="PRK00311.1"/>
    <property type="match status" value="1"/>
</dbReference>
<gene>
    <name evidence="3" type="primary">panB</name>
    <name evidence="5" type="ORF">NEF87_002651</name>
</gene>
<dbReference type="InterPro" id="IPR003700">
    <property type="entry name" value="Pantoate_hydroxy_MeTrfase"/>
</dbReference>
<dbReference type="InterPro" id="IPR040442">
    <property type="entry name" value="Pyrv_kinase-like_dom_sf"/>
</dbReference>
<feature type="binding site" evidence="3">
    <location>
        <position position="84"/>
    </location>
    <ligand>
        <name>3-methyl-2-oxobutanoate</name>
        <dbReference type="ChEBI" id="CHEBI:11851"/>
    </ligand>
</feature>
<dbReference type="InterPro" id="IPR015813">
    <property type="entry name" value="Pyrv/PenolPyrv_kinase-like_dom"/>
</dbReference>
<feature type="binding site" evidence="3">
    <location>
        <begin position="45"/>
        <end position="46"/>
    </location>
    <ligand>
        <name>3-methyl-2-oxobutanoate</name>
        <dbReference type="ChEBI" id="CHEBI:11851"/>
    </ligand>
</feature>
<feature type="compositionally biased region" description="Basic residues" evidence="4">
    <location>
        <begin position="286"/>
        <end position="296"/>
    </location>
</feature>
<feature type="binding site" evidence="3">
    <location>
        <position position="113"/>
    </location>
    <ligand>
        <name>3-methyl-2-oxobutanoate</name>
        <dbReference type="ChEBI" id="CHEBI:11851"/>
    </ligand>
</feature>
<dbReference type="EC" id="2.1.2.11" evidence="3"/>
<keyword evidence="2 3" id="KW-0808">Transferase</keyword>
<dbReference type="PIRSF" id="PIRSF000388">
    <property type="entry name" value="Pantoate_hydroxy_MeTrfase"/>
    <property type="match status" value="1"/>
</dbReference>
<evidence type="ECO:0000256" key="3">
    <source>
        <dbReference type="HAMAP-Rule" id="MF_00156"/>
    </source>
</evidence>
<proteinExistence type="inferred from homology"/>
<dbReference type="SUPFAM" id="SSF51621">
    <property type="entry name" value="Phosphoenolpyruvate/pyruvate domain"/>
    <property type="match status" value="1"/>
</dbReference>
<feature type="compositionally biased region" description="Basic and acidic residues" evidence="4">
    <location>
        <begin position="297"/>
        <end position="309"/>
    </location>
</feature>
<comment type="subcellular location">
    <subcellularLocation>
        <location evidence="3">Cytoplasm</location>
    </subcellularLocation>
</comment>
<keyword evidence="3" id="KW-0479">Metal-binding</keyword>
<keyword evidence="3" id="KW-0963">Cytoplasm</keyword>
<comment type="subunit">
    <text evidence="3">Homodecamer; pentamer of dimers.</text>
</comment>
<feature type="binding site" evidence="3">
    <location>
        <position position="84"/>
    </location>
    <ligand>
        <name>Mg(2+)</name>
        <dbReference type="ChEBI" id="CHEBI:18420"/>
    </ligand>
</feature>
<dbReference type="EMBL" id="CP104013">
    <property type="protein sequence ID" value="UYP46366.1"/>
    <property type="molecule type" value="Genomic_DNA"/>
</dbReference>
<comment type="similarity">
    <text evidence="1 3">Belongs to the PanB family.</text>
</comment>
<evidence type="ECO:0000313" key="5">
    <source>
        <dbReference type="EMBL" id="UYP46366.1"/>
    </source>
</evidence>